<organism evidence="2 3">
    <name type="scientific">Xenorhabdus szentirmaii DSM 16338</name>
    <dbReference type="NCBI Taxonomy" id="1427518"/>
    <lineage>
        <taxon>Bacteria</taxon>
        <taxon>Pseudomonadati</taxon>
        <taxon>Pseudomonadota</taxon>
        <taxon>Gammaproteobacteria</taxon>
        <taxon>Enterobacterales</taxon>
        <taxon>Morganellaceae</taxon>
        <taxon>Xenorhabdus</taxon>
    </lineage>
</organism>
<keyword evidence="1" id="KW-0472">Membrane</keyword>
<comment type="caution">
    <text evidence="2">The sequence shown here is derived from an EMBL/GenBank/DDBJ whole genome shotgun (WGS) entry which is preliminary data.</text>
</comment>
<accession>W1IUV8</accession>
<protein>
    <submittedName>
        <fullName evidence="2">Uncharacterized protein</fullName>
    </submittedName>
</protein>
<keyword evidence="1" id="KW-0812">Transmembrane</keyword>
<evidence type="ECO:0000256" key="1">
    <source>
        <dbReference type="SAM" id="Phobius"/>
    </source>
</evidence>
<feature type="transmembrane region" description="Helical" evidence="1">
    <location>
        <begin position="20"/>
        <end position="40"/>
    </location>
</feature>
<dbReference type="Proteomes" id="UP000019202">
    <property type="component" value="Unassembled WGS sequence"/>
</dbReference>
<dbReference type="STRING" id="1427518.XSR1_20111"/>
<proteinExistence type="predicted"/>
<gene>
    <name evidence="2" type="ORF">XSR1_20111</name>
</gene>
<keyword evidence="3" id="KW-1185">Reference proteome</keyword>
<reference evidence="2" key="1">
    <citation type="submission" date="2013-11" db="EMBL/GenBank/DDBJ databases">
        <title>Draft genome sequence and annotation of the entomopathogenic bacteria, Xenorhabdus cabanillasi strain JM26 and Xenorhabdus szentirmai strain DSM 16338.</title>
        <authorList>
            <person name="Gualtieri M."/>
            <person name="Ogier J.C."/>
            <person name="Pages S."/>
            <person name="Givaudan A."/>
            <person name="Gaudriault S."/>
        </authorList>
    </citation>
    <scope>NUCLEOTIDE SEQUENCE [LARGE SCALE GENOMIC DNA]</scope>
    <source>
        <strain evidence="2">DSM 16338</strain>
    </source>
</reference>
<dbReference type="EMBL" id="CBXF010000077">
    <property type="protein sequence ID" value="CDL82287.1"/>
    <property type="molecule type" value="Genomic_DNA"/>
</dbReference>
<evidence type="ECO:0000313" key="3">
    <source>
        <dbReference type="Proteomes" id="UP000019202"/>
    </source>
</evidence>
<evidence type="ECO:0000313" key="2">
    <source>
        <dbReference type="EMBL" id="CDL82287.1"/>
    </source>
</evidence>
<dbReference type="AlphaFoldDB" id="W1IUV8"/>
<sequence>MKGDKYCIATALCLSSYNQLLGLLFFVVEIISVIETIPAVEKVCH</sequence>
<name>W1IUV8_9GAMM</name>
<keyword evidence="1" id="KW-1133">Transmembrane helix</keyword>